<comment type="similarity">
    <text evidence="1">Belongs to the sigma-70 factor family. ECF subfamily.</text>
</comment>
<evidence type="ECO:0000256" key="4">
    <source>
        <dbReference type="ARBA" id="ARBA00023163"/>
    </source>
</evidence>
<accession>A0ABY4HW36</accession>
<dbReference type="Pfam" id="PF04542">
    <property type="entry name" value="Sigma70_r2"/>
    <property type="match status" value="1"/>
</dbReference>
<dbReference type="PANTHER" id="PTHR43133">
    <property type="entry name" value="RNA POLYMERASE ECF-TYPE SIGMA FACTO"/>
    <property type="match status" value="1"/>
</dbReference>
<sequence length="183" mass="21269">MKDEDRILKADLLKQLMAGKEQALVEIIHRYRNQLIYYAYYILGDVDEANDAVQDVFIKLWLVKDQLTKSTSLDKYLNTLTKNHCISVIRKNKTRQRRTDNFCYGQPQFSHVDELENAELGSRLTAAIQSLTATQQKIFQAVYFEGKSHMEVMKEHNIKLPTVKVTIHSALKTLRAKLHDMVK</sequence>
<protein>
    <submittedName>
        <fullName evidence="7">RNA polymerase sigma factor</fullName>
    </submittedName>
</protein>
<dbReference type="SUPFAM" id="SSF88946">
    <property type="entry name" value="Sigma2 domain of RNA polymerase sigma factors"/>
    <property type="match status" value="1"/>
</dbReference>
<dbReference type="Pfam" id="PF08281">
    <property type="entry name" value="Sigma70_r4_2"/>
    <property type="match status" value="1"/>
</dbReference>
<evidence type="ECO:0000259" key="5">
    <source>
        <dbReference type="Pfam" id="PF04542"/>
    </source>
</evidence>
<dbReference type="InterPro" id="IPR014284">
    <property type="entry name" value="RNA_pol_sigma-70_dom"/>
</dbReference>
<feature type="domain" description="RNA polymerase sigma factor 70 region 4 type 2" evidence="6">
    <location>
        <begin position="123"/>
        <end position="174"/>
    </location>
</feature>
<evidence type="ECO:0000256" key="2">
    <source>
        <dbReference type="ARBA" id="ARBA00023015"/>
    </source>
</evidence>
<dbReference type="InterPro" id="IPR013249">
    <property type="entry name" value="RNA_pol_sigma70_r4_t2"/>
</dbReference>
<dbReference type="RefSeq" id="WP_247810343.1">
    <property type="nucleotide sequence ID" value="NZ_CP095855.1"/>
</dbReference>
<feature type="domain" description="RNA polymerase sigma-70 region 2" evidence="5">
    <location>
        <begin position="28"/>
        <end position="93"/>
    </location>
</feature>
<dbReference type="EMBL" id="CP095855">
    <property type="protein sequence ID" value="UPK68002.1"/>
    <property type="molecule type" value="Genomic_DNA"/>
</dbReference>
<name>A0ABY4HW36_CHIFI</name>
<dbReference type="NCBIfam" id="TIGR02937">
    <property type="entry name" value="sigma70-ECF"/>
    <property type="match status" value="1"/>
</dbReference>
<keyword evidence="8" id="KW-1185">Reference proteome</keyword>
<evidence type="ECO:0000313" key="7">
    <source>
        <dbReference type="EMBL" id="UPK68002.1"/>
    </source>
</evidence>
<dbReference type="Proteomes" id="UP000830198">
    <property type="component" value="Chromosome"/>
</dbReference>
<dbReference type="InterPro" id="IPR007627">
    <property type="entry name" value="RNA_pol_sigma70_r2"/>
</dbReference>
<evidence type="ECO:0000256" key="3">
    <source>
        <dbReference type="ARBA" id="ARBA00023082"/>
    </source>
</evidence>
<dbReference type="InterPro" id="IPR013324">
    <property type="entry name" value="RNA_pol_sigma_r3/r4-like"/>
</dbReference>
<evidence type="ECO:0000313" key="8">
    <source>
        <dbReference type="Proteomes" id="UP000830198"/>
    </source>
</evidence>
<proteinExistence type="inferred from homology"/>
<evidence type="ECO:0000259" key="6">
    <source>
        <dbReference type="Pfam" id="PF08281"/>
    </source>
</evidence>
<dbReference type="InterPro" id="IPR013325">
    <property type="entry name" value="RNA_pol_sigma_r2"/>
</dbReference>
<evidence type="ECO:0000256" key="1">
    <source>
        <dbReference type="ARBA" id="ARBA00010641"/>
    </source>
</evidence>
<dbReference type="InterPro" id="IPR036388">
    <property type="entry name" value="WH-like_DNA-bd_sf"/>
</dbReference>
<dbReference type="Gene3D" id="1.10.1740.10">
    <property type="match status" value="1"/>
</dbReference>
<dbReference type="SUPFAM" id="SSF88659">
    <property type="entry name" value="Sigma3 and sigma4 domains of RNA polymerase sigma factors"/>
    <property type="match status" value="1"/>
</dbReference>
<reference evidence="7 8" key="1">
    <citation type="submission" date="2022-04" db="EMBL/GenBank/DDBJ databases">
        <title>The arsenic-methylating capacity of Chitinophaga filiformis YT5 during chitin decomposition.</title>
        <authorList>
            <person name="Chen G."/>
            <person name="Liang Y."/>
        </authorList>
    </citation>
    <scope>NUCLEOTIDE SEQUENCE [LARGE SCALE GENOMIC DNA]</scope>
    <source>
        <strain evidence="7 8">YT5</strain>
    </source>
</reference>
<dbReference type="Gene3D" id="1.10.10.10">
    <property type="entry name" value="Winged helix-like DNA-binding domain superfamily/Winged helix DNA-binding domain"/>
    <property type="match status" value="1"/>
</dbReference>
<keyword evidence="3" id="KW-0731">Sigma factor</keyword>
<organism evidence="7 8">
    <name type="scientific">Chitinophaga filiformis</name>
    <name type="common">Myxococcus filiformis</name>
    <name type="synonym">Flexibacter filiformis</name>
    <dbReference type="NCBI Taxonomy" id="104663"/>
    <lineage>
        <taxon>Bacteria</taxon>
        <taxon>Pseudomonadati</taxon>
        <taxon>Bacteroidota</taxon>
        <taxon>Chitinophagia</taxon>
        <taxon>Chitinophagales</taxon>
        <taxon>Chitinophagaceae</taxon>
        <taxon>Chitinophaga</taxon>
    </lineage>
</organism>
<keyword evidence="4" id="KW-0804">Transcription</keyword>
<dbReference type="PANTHER" id="PTHR43133:SF46">
    <property type="entry name" value="RNA POLYMERASE SIGMA-70 FACTOR ECF SUBFAMILY"/>
    <property type="match status" value="1"/>
</dbReference>
<keyword evidence="2" id="KW-0805">Transcription regulation</keyword>
<dbReference type="InterPro" id="IPR039425">
    <property type="entry name" value="RNA_pol_sigma-70-like"/>
</dbReference>
<gene>
    <name evidence="7" type="ORF">MYF79_23910</name>
</gene>